<dbReference type="AlphaFoldDB" id="A0AAD4NEF3"/>
<dbReference type="EMBL" id="JAKKPZ010000005">
    <property type="protein sequence ID" value="KAI1721021.1"/>
    <property type="molecule type" value="Genomic_DNA"/>
</dbReference>
<evidence type="ECO:0000313" key="2">
    <source>
        <dbReference type="EMBL" id="KAI1721021.1"/>
    </source>
</evidence>
<keyword evidence="3" id="KW-1185">Reference proteome</keyword>
<keyword evidence="1" id="KW-0472">Membrane</keyword>
<organism evidence="2 3">
    <name type="scientific">Ditylenchus destructor</name>
    <dbReference type="NCBI Taxonomy" id="166010"/>
    <lineage>
        <taxon>Eukaryota</taxon>
        <taxon>Metazoa</taxon>
        <taxon>Ecdysozoa</taxon>
        <taxon>Nematoda</taxon>
        <taxon>Chromadorea</taxon>
        <taxon>Rhabditida</taxon>
        <taxon>Tylenchina</taxon>
        <taxon>Tylenchomorpha</taxon>
        <taxon>Sphaerularioidea</taxon>
        <taxon>Anguinidae</taxon>
        <taxon>Anguininae</taxon>
        <taxon>Ditylenchus</taxon>
    </lineage>
</organism>
<comment type="caution">
    <text evidence="2">The sequence shown here is derived from an EMBL/GenBank/DDBJ whole genome shotgun (WGS) entry which is preliminary data.</text>
</comment>
<keyword evidence="1" id="KW-1133">Transmembrane helix</keyword>
<gene>
    <name evidence="2" type="ORF">DdX_05274</name>
</gene>
<reference evidence="2" key="1">
    <citation type="submission" date="2022-01" db="EMBL/GenBank/DDBJ databases">
        <title>Genome Sequence Resource for Two Populations of Ditylenchus destructor, the Migratory Endoparasitic Phytonematode.</title>
        <authorList>
            <person name="Zhang H."/>
            <person name="Lin R."/>
            <person name="Xie B."/>
        </authorList>
    </citation>
    <scope>NUCLEOTIDE SEQUENCE</scope>
    <source>
        <strain evidence="2">BazhouSP</strain>
    </source>
</reference>
<feature type="transmembrane region" description="Helical" evidence="1">
    <location>
        <begin position="156"/>
        <end position="179"/>
    </location>
</feature>
<evidence type="ECO:0000313" key="3">
    <source>
        <dbReference type="Proteomes" id="UP001201812"/>
    </source>
</evidence>
<dbReference type="Proteomes" id="UP001201812">
    <property type="component" value="Unassembled WGS sequence"/>
</dbReference>
<proteinExistence type="predicted"/>
<keyword evidence="1" id="KW-0812">Transmembrane</keyword>
<protein>
    <submittedName>
        <fullName evidence="2">Uncharacterized protein</fullName>
    </submittedName>
</protein>
<sequence length="287" mass="32630">MKFGWTCSKSNAHHTEASCKRNPSARRKYSIGCVESDWKCLIKESVLCVTTVLTSSERLRNKCHCTNAMKAGTGFVHSCRACTEALEMMLLHWHQCYNYTEDPCSHAPETLSECTHDLSHIDEHDYKCVHNKFLTYACNSRILTEDSAQLNKTSTIWIIVTLSVISTILLSTLVCLALYCCCCSQQGSKEWNRAKVWKGAENAWAKRVEDIRNEQESEEESEDDIVEIEAPAITSQQAQAAFQIARKYVENNTGNPSILASSDNLEEFFARERLKKMKQAKITDFNF</sequence>
<evidence type="ECO:0000256" key="1">
    <source>
        <dbReference type="SAM" id="Phobius"/>
    </source>
</evidence>
<name>A0AAD4NEF3_9BILA</name>
<accession>A0AAD4NEF3</accession>